<evidence type="ECO:0000256" key="5">
    <source>
        <dbReference type="SAM" id="Phobius"/>
    </source>
</evidence>
<keyword evidence="4 5" id="KW-0472">Membrane</keyword>
<evidence type="ECO:0000313" key="8">
    <source>
        <dbReference type="Proteomes" id="UP000292052"/>
    </source>
</evidence>
<keyword evidence="8" id="KW-1185">Reference proteome</keyword>
<dbReference type="PANTHER" id="PTHR47767:SF1">
    <property type="entry name" value="ADHESION G PROTEIN-COUPLED RECEPTOR G7"/>
    <property type="match status" value="1"/>
</dbReference>
<reference evidence="7 8" key="1">
    <citation type="submission" date="2017-03" db="EMBL/GenBank/DDBJ databases">
        <title>Genome of the blue death feigning beetle - Asbolus verrucosus.</title>
        <authorList>
            <person name="Rider S.D."/>
        </authorList>
    </citation>
    <scope>NUCLEOTIDE SEQUENCE [LARGE SCALE GENOMIC DNA]</scope>
    <source>
        <strain evidence="7">Butters</strain>
        <tissue evidence="7">Head and leg muscle</tissue>
    </source>
</reference>
<protein>
    <submittedName>
        <fullName evidence="7">7tm 2 domain containing protein</fullName>
    </submittedName>
</protein>
<evidence type="ECO:0000259" key="6">
    <source>
        <dbReference type="PROSITE" id="PS50261"/>
    </source>
</evidence>
<dbReference type="PROSITE" id="PS50261">
    <property type="entry name" value="G_PROTEIN_RECEP_F2_4"/>
    <property type="match status" value="1"/>
</dbReference>
<dbReference type="EMBL" id="QDEB01122755">
    <property type="protein sequence ID" value="RZB40060.1"/>
    <property type="molecule type" value="Genomic_DNA"/>
</dbReference>
<dbReference type="InterPro" id="IPR000832">
    <property type="entry name" value="GPCR_2_secretin-like"/>
</dbReference>
<feature type="non-terminal residue" evidence="7">
    <location>
        <position position="417"/>
    </location>
</feature>
<sequence>MNITETLIDIFECDCSTSEVISRLQKSSRRYNEFVSIDVYLVGKILGKVHQDNEINLKALVEIVSNLHQIQRKILLKSQEDMRSTDTILYYIDQILMNHRYDQQVHITSDNFYILISDINESNFSGLALLEHNQTFQMQILEGDIEIEEVANYENLTGAVVLSAELKKQMDEDAKIVVTFFPDDAFFNENTTKSKDVSKIFGVILPNLTEFSGPVSVLHKVTKNHYQDQCSYWYYNQSVAGFWFDDRIGKRLASMVNCEFWHTTHFALLLLDQDKFHDEALKWITYINCSISLVSLFGIILTAVLFKKWRKNAGNQILLNFTCVMVIQIGLLYVSNAINQTSQHNVLCIVTGSLLHYSVISEFCWMLVISFLQYKRFVKVLEATPTHVLLKACLCGWLLPLIPVVSLLLSNPSSYIH</sequence>
<dbReference type="SUPFAM" id="SSF81321">
    <property type="entry name" value="Family A G protein-coupled receptor-like"/>
    <property type="match status" value="1"/>
</dbReference>
<feature type="transmembrane region" description="Helical" evidence="5">
    <location>
        <begin position="318"/>
        <end position="338"/>
    </location>
</feature>
<dbReference type="InterPro" id="IPR046338">
    <property type="entry name" value="GAIN_dom_sf"/>
</dbReference>
<proteinExistence type="predicted"/>
<dbReference type="AlphaFoldDB" id="A0A482VA42"/>
<evidence type="ECO:0000256" key="4">
    <source>
        <dbReference type="ARBA" id="ARBA00023136"/>
    </source>
</evidence>
<comment type="caution">
    <text evidence="7">The sequence shown here is derived from an EMBL/GenBank/DDBJ whole genome shotgun (WGS) entry which is preliminary data.</text>
</comment>
<dbReference type="Gene3D" id="2.60.220.50">
    <property type="match status" value="1"/>
</dbReference>
<evidence type="ECO:0000313" key="7">
    <source>
        <dbReference type="EMBL" id="RZB40060.1"/>
    </source>
</evidence>
<feature type="domain" description="G-protein coupled receptors family 2 profile 2" evidence="6">
    <location>
        <begin position="281"/>
        <end position="417"/>
    </location>
</feature>
<keyword evidence="2 5" id="KW-0812">Transmembrane</keyword>
<dbReference type="Pfam" id="PF00002">
    <property type="entry name" value="7tm_2"/>
    <property type="match status" value="1"/>
</dbReference>
<dbReference type="Proteomes" id="UP000292052">
    <property type="component" value="Unassembled WGS sequence"/>
</dbReference>
<dbReference type="GO" id="GO:0007166">
    <property type="term" value="P:cell surface receptor signaling pathway"/>
    <property type="evidence" value="ECO:0007669"/>
    <property type="project" value="InterPro"/>
</dbReference>
<dbReference type="GO" id="GO:0004930">
    <property type="term" value="F:G protein-coupled receptor activity"/>
    <property type="evidence" value="ECO:0007669"/>
    <property type="project" value="InterPro"/>
</dbReference>
<comment type="subcellular location">
    <subcellularLocation>
        <location evidence="1">Membrane</location>
        <topology evidence="1">Multi-pass membrane protein</topology>
    </subcellularLocation>
</comment>
<feature type="transmembrane region" description="Helical" evidence="5">
    <location>
        <begin position="283"/>
        <end position="306"/>
    </location>
</feature>
<name>A0A482VA42_ASBVE</name>
<accession>A0A482VA42</accession>
<dbReference type="OrthoDB" id="10037534at2759"/>
<evidence type="ECO:0000256" key="3">
    <source>
        <dbReference type="ARBA" id="ARBA00022989"/>
    </source>
</evidence>
<evidence type="ECO:0000256" key="1">
    <source>
        <dbReference type="ARBA" id="ARBA00004141"/>
    </source>
</evidence>
<feature type="transmembrane region" description="Helical" evidence="5">
    <location>
        <begin position="344"/>
        <end position="368"/>
    </location>
</feature>
<feature type="transmembrane region" description="Helical" evidence="5">
    <location>
        <begin position="388"/>
        <end position="409"/>
    </location>
</feature>
<gene>
    <name evidence="7" type="ORF">BDFB_013224</name>
</gene>
<dbReference type="Gene3D" id="1.20.1070.10">
    <property type="entry name" value="Rhodopsin 7-helix transmembrane proteins"/>
    <property type="match status" value="1"/>
</dbReference>
<dbReference type="GO" id="GO:0016020">
    <property type="term" value="C:membrane"/>
    <property type="evidence" value="ECO:0007669"/>
    <property type="project" value="UniProtKB-SubCell"/>
</dbReference>
<keyword evidence="3 5" id="KW-1133">Transmembrane helix</keyword>
<organism evidence="7 8">
    <name type="scientific">Asbolus verrucosus</name>
    <name type="common">Desert ironclad beetle</name>
    <dbReference type="NCBI Taxonomy" id="1661398"/>
    <lineage>
        <taxon>Eukaryota</taxon>
        <taxon>Metazoa</taxon>
        <taxon>Ecdysozoa</taxon>
        <taxon>Arthropoda</taxon>
        <taxon>Hexapoda</taxon>
        <taxon>Insecta</taxon>
        <taxon>Pterygota</taxon>
        <taxon>Neoptera</taxon>
        <taxon>Endopterygota</taxon>
        <taxon>Coleoptera</taxon>
        <taxon>Polyphaga</taxon>
        <taxon>Cucujiformia</taxon>
        <taxon>Tenebrionidae</taxon>
        <taxon>Pimeliinae</taxon>
        <taxon>Asbolus</taxon>
    </lineage>
</organism>
<dbReference type="InterPro" id="IPR017981">
    <property type="entry name" value="GPCR_2-like_7TM"/>
</dbReference>
<dbReference type="InterPro" id="IPR053066">
    <property type="entry name" value="ADGR_G7"/>
</dbReference>
<evidence type="ECO:0000256" key="2">
    <source>
        <dbReference type="ARBA" id="ARBA00022692"/>
    </source>
</evidence>
<dbReference type="PANTHER" id="PTHR47767">
    <property type="entry name" value="ADHESION G PROTEIN-COUPLED RECEPTOR G7"/>
    <property type="match status" value="1"/>
</dbReference>